<dbReference type="AlphaFoldDB" id="A0A8T0EVT6"/>
<reference evidence="1" key="2">
    <citation type="submission" date="2020-06" db="EMBL/GenBank/DDBJ databases">
        <authorList>
            <person name="Sheffer M."/>
        </authorList>
    </citation>
    <scope>NUCLEOTIDE SEQUENCE</scope>
</reference>
<name>A0A8T0EVT6_ARGBR</name>
<dbReference type="EMBL" id="JABXBU010001863">
    <property type="protein sequence ID" value="KAF8781861.1"/>
    <property type="molecule type" value="Genomic_DNA"/>
</dbReference>
<accession>A0A8T0EVT6</accession>
<organism evidence="1 2">
    <name type="scientific">Argiope bruennichi</name>
    <name type="common">Wasp spider</name>
    <name type="synonym">Aranea bruennichi</name>
    <dbReference type="NCBI Taxonomy" id="94029"/>
    <lineage>
        <taxon>Eukaryota</taxon>
        <taxon>Metazoa</taxon>
        <taxon>Ecdysozoa</taxon>
        <taxon>Arthropoda</taxon>
        <taxon>Chelicerata</taxon>
        <taxon>Arachnida</taxon>
        <taxon>Araneae</taxon>
        <taxon>Araneomorphae</taxon>
        <taxon>Entelegynae</taxon>
        <taxon>Araneoidea</taxon>
        <taxon>Araneidae</taxon>
        <taxon>Argiope</taxon>
    </lineage>
</organism>
<gene>
    <name evidence="1" type="ORF">HNY73_012205</name>
</gene>
<dbReference type="Proteomes" id="UP000807504">
    <property type="component" value="Unassembled WGS sequence"/>
</dbReference>
<reference evidence="1" key="1">
    <citation type="journal article" date="2020" name="bioRxiv">
        <title>Chromosome-level reference genome of the European wasp spider Argiope bruennichi: a resource for studies on range expansion and evolutionary adaptation.</title>
        <authorList>
            <person name="Sheffer M.M."/>
            <person name="Hoppe A."/>
            <person name="Krehenwinkel H."/>
            <person name="Uhl G."/>
            <person name="Kuss A.W."/>
            <person name="Jensen L."/>
            <person name="Jensen C."/>
            <person name="Gillespie R.G."/>
            <person name="Hoff K.J."/>
            <person name="Prost S."/>
        </authorList>
    </citation>
    <scope>NUCLEOTIDE SEQUENCE</scope>
</reference>
<keyword evidence="2" id="KW-1185">Reference proteome</keyword>
<protein>
    <submittedName>
        <fullName evidence="1">Uncharacterized protein</fullName>
    </submittedName>
</protein>
<comment type="caution">
    <text evidence="1">The sequence shown here is derived from an EMBL/GenBank/DDBJ whole genome shotgun (WGS) entry which is preliminary data.</text>
</comment>
<evidence type="ECO:0000313" key="1">
    <source>
        <dbReference type="EMBL" id="KAF8781861.1"/>
    </source>
</evidence>
<proteinExistence type="predicted"/>
<evidence type="ECO:0000313" key="2">
    <source>
        <dbReference type="Proteomes" id="UP000807504"/>
    </source>
</evidence>
<sequence length="120" mass="13362">MGLTLSAPPPSPPSFPSRFSHLQQTIGRSNFPSIQPHKPRGYCDNRFTGLSSILVRKNFHWSQVKRAHRNVNKGLVGTGGNSTPPPQHTLLLFFPPILLLHIATAEYPDTVCLPVQLEMR</sequence>